<dbReference type="InterPro" id="IPR002781">
    <property type="entry name" value="TM_pro_TauE-like"/>
</dbReference>
<feature type="transmembrane region" description="Helical" evidence="8">
    <location>
        <begin position="197"/>
        <end position="216"/>
    </location>
</feature>
<evidence type="ECO:0000256" key="7">
    <source>
        <dbReference type="ARBA" id="ARBA00023136"/>
    </source>
</evidence>
<comment type="subcellular location">
    <subcellularLocation>
        <location evidence="1 8">Cell membrane</location>
        <topology evidence="1 8">Multi-pass membrane protein</topology>
    </subcellularLocation>
</comment>
<proteinExistence type="inferred from homology"/>
<evidence type="ECO:0000313" key="9">
    <source>
        <dbReference type="EMBL" id="TQR10131.1"/>
    </source>
</evidence>
<evidence type="ECO:0000256" key="4">
    <source>
        <dbReference type="ARBA" id="ARBA00022475"/>
    </source>
</evidence>
<dbReference type="AlphaFoldDB" id="A0A544SY86"/>
<dbReference type="PANTHER" id="PTHR30269:SF37">
    <property type="entry name" value="MEMBRANE TRANSPORTER PROTEIN"/>
    <property type="match status" value="1"/>
</dbReference>
<reference evidence="9 10" key="1">
    <citation type="submission" date="2019-05" db="EMBL/GenBank/DDBJ databases">
        <title>Psychrobacillus vulpis sp. nov., a new species isolated from feces of a red fox that inhabits in The Tablas de Daimiel Natural Park, Albacete, Spain.</title>
        <authorList>
            <person name="Rodriguez M."/>
            <person name="Reina J.C."/>
            <person name="Bejar V."/>
            <person name="Llamas I."/>
        </authorList>
    </citation>
    <scope>NUCLEOTIDE SEQUENCE [LARGE SCALE GENOMIC DNA]</scope>
    <source>
        <strain evidence="9 10">NHI-2</strain>
    </source>
</reference>
<dbReference type="PANTHER" id="PTHR30269">
    <property type="entry name" value="TRANSMEMBRANE PROTEIN YFCA"/>
    <property type="match status" value="1"/>
</dbReference>
<feature type="transmembrane region" description="Helical" evidence="8">
    <location>
        <begin position="167"/>
        <end position="185"/>
    </location>
</feature>
<keyword evidence="4 8" id="KW-1003">Cell membrane</keyword>
<dbReference type="InterPro" id="IPR052017">
    <property type="entry name" value="TSUP"/>
</dbReference>
<protein>
    <recommendedName>
        <fullName evidence="8">Probable membrane transporter protein</fullName>
    </recommendedName>
</protein>
<feature type="transmembrane region" description="Helical" evidence="8">
    <location>
        <begin position="223"/>
        <end position="241"/>
    </location>
</feature>
<feature type="transmembrane region" description="Helical" evidence="8">
    <location>
        <begin position="130"/>
        <end position="155"/>
    </location>
</feature>
<evidence type="ECO:0000313" key="10">
    <source>
        <dbReference type="Proteomes" id="UP000318937"/>
    </source>
</evidence>
<dbReference type="EMBL" id="VDGG01000036">
    <property type="protein sequence ID" value="TQR10131.1"/>
    <property type="molecule type" value="Genomic_DNA"/>
</dbReference>
<accession>A0A544SY86</accession>
<feature type="transmembrane region" description="Helical" evidence="8">
    <location>
        <begin position="47"/>
        <end position="64"/>
    </location>
</feature>
<evidence type="ECO:0000256" key="5">
    <source>
        <dbReference type="ARBA" id="ARBA00022692"/>
    </source>
</evidence>
<dbReference type="Proteomes" id="UP000318937">
    <property type="component" value="Unassembled WGS sequence"/>
</dbReference>
<feature type="transmembrane region" description="Helical" evidence="8">
    <location>
        <begin position="12"/>
        <end position="35"/>
    </location>
</feature>
<keyword evidence="7 8" id="KW-0472">Membrane</keyword>
<comment type="similarity">
    <text evidence="2 8">Belongs to the 4-toluene sulfonate uptake permease (TSUP) (TC 2.A.102) family.</text>
</comment>
<name>A0A544SY86_9BACI</name>
<evidence type="ECO:0000256" key="6">
    <source>
        <dbReference type="ARBA" id="ARBA00022989"/>
    </source>
</evidence>
<dbReference type="OrthoDB" id="7843147at2"/>
<comment type="caution">
    <text evidence="9">The sequence shown here is derived from an EMBL/GenBank/DDBJ whole genome shotgun (WGS) entry which is preliminary data.</text>
</comment>
<evidence type="ECO:0000256" key="1">
    <source>
        <dbReference type="ARBA" id="ARBA00004651"/>
    </source>
</evidence>
<keyword evidence="6 8" id="KW-1133">Transmembrane helix</keyword>
<keyword evidence="3" id="KW-0813">Transport</keyword>
<keyword evidence="5 8" id="KW-0812">Transmembrane</keyword>
<organism evidence="9 10">
    <name type="scientific">Psychrobacillus soli</name>
    <dbReference type="NCBI Taxonomy" id="1543965"/>
    <lineage>
        <taxon>Bacteria</taxon>
        <taxon>Bacillati</taxon>
        <taxon>Bacillota</taxon>
        <taxon>Bacilli</taxon>
        <taxon>Bacillales</taxon>
        <taxon>Bacillaceae</taxon>
        <taxon>Psychrobacillus</taxon>
    </lineage>
</organism>
<evidence type="ECO:0000256" key="3">
    <source>
        <dbReference type="ARBA" id="ARBA00022448"/>
    </source>
</evidence>
<gene>
    <name evidence="9" type="ORF">FG383_15195</name>
</gene>
<evidence type="ECO:0000256" key="8">
    <source>
        <dbReference type="RuleBase" id="RU363041"/>
    </source>
</evidence>
<dbReference type="Pfam" id="PF01925">
    <property type="entry name" value="TauE"/>
    <property type="match status" value="1"/>
</dbReference>
<feature type="transmembrane region" description="Helical" evidence="8">
    <location>
        <begin position="76"/>
        <end position="93"/>
    </location>
</feature>
<dbReference type="GO" id="GO:0005886">
    <property type="term" value="C:plasma membrane"/>
    <property type="evidence" value="ECO:0007669"/>
    <property type="project" value="UniProtKB-SubCell"/>
</dbReference>
<keyword evidence="10" id="KW-1185">Reference proteome</keyword>
<evidence type="ECO:0000256" key="2">
    <source>
        <dbReference type="ARBA" id="ARBA00009142"/>
    </source>
</evidence>
<sequence length="242" mass="27070">MTSLLTPQEFLFLLVVFIANTVESMTGFAGTLLAMPASMQLIGVDEAKTVLNVISLLCCIWITISCYKDTNWKQLFKISIYMILGMIVGILLFDVVPVSILLKFYALLIIFIALRKFFAKKDFTLSPNILIWIVVMAGVVHGLFLSGGSLLVIYAATALKTKKEFRATLAPLWVILDSFLFINQVRLGHVNETTIPLILWSIIPLILGIMLGIKLFPKINHQNFLKLTYILLFISGISLLLT</sequence>